<evidence type="ECO:0000313" key="2">
    <source>
        <dbReference type="EMBL" id="MEQ2579272.1"/>
    </source>
</evidence>
<gene>
    <name evidence="2" type="ORF">WMO62_10605</name>
</gene>
<dbReference type="Proteomes" id="UP001470288">
    <property type="component" value="Unassembled WGS sequence"/>
</dbReference>
<sequence length="138" mass="15312">MGSKKTDKKIKSVIIILIILIIGVAIYGMVQSRNLKFPKFGKTDPLGIERILVGSYEGTTTEEDGVWYIDLTVDEDFSFQRASIQVELPEGAYVSEDTNCLITELGGQYLVNLGVQDAALTITNGEVSRDYLFRINLT</sequence>
<comment type="caution">
    <text evidence="2">The sequence shown here is derived from an EMBL/GenBank/DDBJ whole genome shotgun (WGS) entry which is preliminary data.</text>
</comment>
<keyword evidence="1" id="KW-0472">Membrane</keyword>
<reference evidence="2 3" key="1">
    <citation type="submission" date="2024-03" db="EMBL/GenBank/DDBJ databases">
        <title>Human intestinal bacterial collection.</title>
        <authorList>
            <person name="Pauvert C."/>
            <person name="Hitch T.C.A."/>
            <person name="Clavel T."/>
        </authorList>
    </citation>
    <scope>NUCLEOTIDE SEQUENCE [LARGE SCALE GENOMIC DNA]</scope>
    <source>
        <strain evidence="2 3">CLA-AA-H78B</strain>
    </source>
</reference>
<accession>A0ABV1I259</accession>
<dbReference type="RefSeq" id="WP_349144610.1">
    <property type="nucleotide sequence ID" value="NZ_JBBMFC010000018.1"/>
</dbReference>
<keyword evidence="1" id="KW-1133">Transmembrane helix</keyword>
<organism evidence="2 3">
    <name type="scientific">Hominiventricola aquisgranensis</name>
    <dbReference type="NCBI Taxonomy" id="3133164"/>
    <lineage>
        <taxon>Bacteria</taxon>
        <taxon>Bacillati</taxon>
        <taxon>Bacillota</taxon>
        <taxon>Clostridia</taxon>
        <taxon>Lachnospirales</taxon>
        <taxon>Lachnospiraceae</taxon>
        <taxon>Hominiventricola</taxon>
    </lineage>
</organism>
<evidence type="ECO:0000313" key="3">
    <source>
        <dbReference type="Proteomes" id="UP001470288"/>
    </source>
</evidence>
<protein>
    <submittedName>
        <fullName evidence="2">Uncharacterized protein</fullName>
    </submittedName>
</protein>
<dbReference type="EMBL" id="JBBMFC010000018">
    <property type="protein sequence ID" value="MEQ2579272.1"/>
    <property type="molecule type" value="Genomic_DNA"/>
</dbReference>
<evidence type="ECO:0000256" key="1">
    <source>
        <dbReference type="SAM" id="Phobius"/>
    </source>
</evidence>
<name>A0ABV1I259_9FIRM</name>
<feature type="transmembrane region" description="Helical" evidence="1">
    <location>
        <begin position="12"/>
        <end position="30"/>
    </location>
</feature>
<proteinExistence type="predicted"/>
<keyword evidence="3" id="KW-1185">Reference proteome</keyword>
<keyword evidence="1" id="KW-0812">Transmembrane</keyword>